<keyword evidence="3 7" id="KW-0813">Transport</keyword>
<keyword evidence="11" id="KW-1185">Reference proteome</keyword>
<dbReference type="PANTHER" id="PTHR48022:SF72">
    <property type="entry name" value="MAJOR FACILITATOR SUPERFAMILY (MFS) PROFILE DOMAIN-CONTAINING PROTEIN-RELATED"/>
    <property type="match status" value="1"/>
</dbReference>
<dbReference type="RefSeq" id="XP_070895614.1">
    <property type="nucleotide sequence ID" value="XM_071043348.1"/>
</dbReference>
<dbReference type="PRINTS" id="PR00171">
    <property type="entry name" value="SUGRTRNSPORT"/>
</dbReference>
<dbReference type="InterPro" id="IPR050360">
    <property type="entry name" value="MFS_Sugar_Transporters"/>
</dbReference>
<evidence type="ECO:0000313" key="11">
    <source>
        <dbReference type="Proteomes" id="UP001610444"/>
    </source>
</evidence>
<dbReference type="InterPro" id="IPR005829">
    <property type="entry name" value="Sugar_transporter_CS"/>
</dbReference>
<feature type="domain" description="Major facilitator superfamily (MFS) profile" evidence="9">
    <location>
        <begin position="15"/>
        <end position="455"/>
    </location>
</feature>
<dbReference type="InterPro" id="IPR005828">
    <property type="entry name" value="MFS_sugar_transport-like"/>
</dbReference>
<gene>
    <name evidence="10" type="ORF">BJX68DRAFT_257462</name>
</gene>
<sequence>MRTWFGRGKKLQLAVTSCCLCAFVLYGYDQGVFGGILENSDWLTQFNHPGDTLTGFITSSYNLGCLAGCFGNFIIGDRLGRRRTIWLAMAWVIVGAALQASAFSRGHLIAGRIVTGVGTGLKTSTVPMYQSEICEGTKRGRLVSAEVMFVGIGIAFAYWWDFAFSFVGGSFAWRWPLAFQIVFALWVILVVFGVPESPRWLLKNGQKEEAIEVLSAIYDKPVDHPDILGEAESIESALSVAAEAEGSTSWVSTFRKDKLSTRYRIFLAWFVQFMNQAGGINLVVYYILTVLQTNVGLEHRLAQIIAGCIQLMFPLGSLIPSLTLDKMGRRSTMLWGSAGLSISMMLVSALLSQSDDTSRGKAFASGSVAFFFTYMFIFGASMNCVPWVYVPEILPLHARTRGTAIGVSSNWLWNFAVVMITPIIIERLKWKAYLIFMATNLAFVPVIYFLYPETSNLSLEEVDNIFSRGGNPVVVARSIQKELALGIREGDVENSSGEGEGVMKKGDAVVEHVGR</sequence>
<dbReference type="NCBIfam" id="TIGR00879">
    <property type="entry name" value="SP"/>
    <property type="match status" value="1"/>
</dbReference>
<feature type="transmembrane region" description="Helical" evidence="8">
    <location>
        <begin position="371"/>
        <end position="390"/>
    </location>
</feature>
<comment type="caution">
    <text evidence="10">The sequence shown here is derived from an EMBL/GenBank/DDBJ whole genome shotgun (WGS) entry which is preliminary data.</text>
</comment>
<reference evidence="10 11" key="1">
    <citation type="submission" date="2024-07" db="EMBL/GenBank/DDBJ databases">
        <title>Section-level genome sequencing and comparative genomics of Aspergillus sections Usti and Cavernicolus.</title>
        <authorList>
            <consortium name="Lawrence Berkeley National Laboratory"/>
            <person name="Nybo J.L."/>
            <person name="Vesth T.C."/>
            <person name="Theobald S."/>
            <person name="Frisvad J.C."/>
            <person name="Larsen T.O."/>
            <person name="Kjaerboelling I."/>
            <person name="Rothschild-Mancinelli K."/>
            <person name="Lyhne E.K."/>
            <person name="Kogle M.E."/>
            <person name="Barry K."/>
            <person name="Clum A."/>
            <person name="Na H."/>
            <person name="Ledsgaard L."/>
            <person name="Lin J."/>
            <person name="Lipzen A."/>
            <person name="Kuo A."/>
            <person name="Riley R."/>
            <person name="Mondo S."/>
            <person name="LaButti K."/>
            <person name="Haridas S."/>
            <person name="Pangalinan J."/>
            <person name="Salamov A.A."/>
            <person name="Simmons B.A."/>
            <person name="Magnuson J.K."/>
            <person name="Chen J."/>
            <person name="Drula E."/>
            <person name="Henrissat B."/>
            <person name="Wiebenga A."/>
            <person name="Lubbers R.J."/>
            <person name="Gomes A.C."/>
            <person name="Macurrencykelacurrency M.R."/>
            <person name="Stajich J."/>
            <person name="Grigoriev I.V."/>
            <person name="Mortensen U.H."/>
            <person name="De vries R.P."/>
            <person name="Baker S.E."/>
            <person name="Andersen M.R."/>
        </authorList>
    </citation>
    <scope>NUCLEOTIDE SEQUENCE [LARGE SCALE GENOMIC DNA]</scope>
    <source>
        <strain evidence="10 11">CBS 756.74</strain>
    </source>
</reference>
<dbReference type="InterPro" id="IPR036259">
    <property type="entry name" value="MFS_trans_sf"/>
</dbReference>
<dbReference type="InterPro" id="IPR003663">
    <property type="entry name" value="Sugar/inositol_transpt"/>
</dbReference>
<feature type="transmembrane region" description="Helical" evidence="8">
    <location>
        <begin position="431"/>
        <end position="451"/>
    </location>
</feature>
<evidence type="ECO:0000256" key="1">
    <source>
        <dbReference type="ARBA" id="ARBA00004141"/>
    </source>
</evidence>
<keyword evidence="4 8" id="KW-0812">Transmembrane</keyword>
<evidence type="ECO:0000256" key="5">
    <source>
        <dbReference type="ARBA" id="ARBA00022989"/>
    </source>
</evidence>
<evidence type="ECO:0000256" key="6">
    <source>
        <dbReference type="ARBA" id="ARBA00023136"/>
    </source>
</evidence>
<evidence type="ECO:0000313" key="10">
    <source>
        <dbReference type="EMBL" id="KAL2843436.1"/>
    </source>
</evidence>
<dbReference type="SUPFAM" id="SSF103473">
    <property type="entry name" value="MFS general substrate transporter"/>
    <property type="match status" value="1"/>
</dbReference>
<evidence type="ECO:0000256" key="4">
    <source>
        <dbReference type="ARBA" id="ARBA00022692"/>
    </source>
</evidence>
<feature type="transmembrane region" description="Helical" evidence="8">
    <location>
        <begin position="265"/>
        <end position="288"/>
    </location>
</feature>
<dbReference type="GeneID" id="98158512"/>
<dbReference type="PROSITE" id="PS50850">
    <property type="entry name" value="MFS"/>
    <property type="match status" value="1"/>
</dbReference>
<comment type="subcellular location">
    <subcellularLocation>
        <location evidence="1">Membrane</location>
        <topology evidence="1">Multi-pass membrane protein</topology>
    </subcellularLocation>
</comment>
<proteinExistence type="inferred from homology"/>
<comment type="similarity">
    <text evidence="2 7">Belongs to the major facilitator superfamily. Sugar transporter (TC 2.A.1.1) family.</text>
</comment>
<feature type="transmembrane region" description="Helical" evidence="8">
    <location>
        <begin position="172"/>
        <end position="194"/>
    </location>
</feature>
<dbReference type="PROSITE" id="PS00217">
    <property type="entry name" value="SUGAR_TRANSPORT_2"/>
    <property type="match status" value="1"/>
</dbReference>
<evidence type="ECO:0000259" key="9">
    <source>
        <dbReference type="PROSITE" id="PS50850"/>
    </source>
</evidence>
<feature type="transmembrane region" description="Helical" evidence="8">
    <location>
        <begin position="141"/>
        <end position="160"/>
    </location>
</feature>
<evidence type="ECO:0000256" key="3">
    <source>
        <dbReference type="ARBA" id="ARBA00022448"/>
    </source>
</evidence>
<dbReference type="EMBL" id="JBFXLR010000046">
    <property type="protein sequence ID" value="KAL2843436.1"/>
    <property type="molecule type" value="Genomic_DNA"/>
</dbReference>
<feature type="transmembrane region" description="Helical" evidence="8">
    <location>
        <begin position="53"/>
        <end position="73"/>
    </location>
</feature>
<dbReference type="InterPro" id="IPR020846">
    <property type="entry name" value="MFS_dom"/>
</dbReference>
<feature type="transmembrane region" description="Helical" evidence="8">
    <location>
        <begin position="332"/>
        <end position="351"/>
    </location>
</feature>
<keyword evidence="6 8" id="KW-0472">Membrane</keyword>
<evidence type="ECO:0000256" key="8">
    <source>
        <dbReference type="SAM" id="Phobius"/>
    </source>
</evidence>
<feature type="transmembrane region" description="Helical" evidence="8">
    <location>
        <begin position="300"/>
        <end position="320"/>
    </location>
</feature>
<organism evidence="10 11">
    <name type="scientific">Aspergillus pseudodeflectus</name>
    <dbReference type="NCBI Taxonomy" id="176178"/>
    <lineage>
        <taxon>Eukaryota</taxon>
        <taxon>Fungi</taxon>
        <taxon>Dikarya</taxon>
        <taxon>Ascomycota</taxon>
        <taxon>Pezizomycotina</taxon>
        <taxon>Eurotiomycetes</taxon>
        <taxon>Eurotiomycetidae</taxon>
        <taxon>Eurotiales</taxon>
        <taxon>Aspergillaceae</taxon>
        <taxon>Aspergillus</taxon>
        <taxon>Aspergillus subgen. Nidulantes</taxon>
    </lineage>
</organism>
<protein>
    <submittedName>
        <fullName evidence="10">General substrate transporter</fullName>
    </submittedName>
</protein>
<evidence type="ECO:0000256" key="7">
    <source>
        <dbReference type="RuleBase" id="RU003346"/>
    </source>
</evidence>
<keyword evidence="5 8" id="KW-1133">Transmembrane helix</keyword>
<evidence type="ECO:0000256" key="2">
    <source>
        <dbReference type="ARBA" id="ARBA00010992"/>
    </source>
</evidence>
<dbReference type="Gene3D" id="1.20.1250.20">
    <property type="entry name" value="MFS general substrate transporter like domains"/>
    <property type="match status" value="1"/>
</dbReference>
<accession>A0ABR4JTW3</accession>
<feature type="transmembrane region" description="Helical" evidence="8">
    <location>
        <begin position="402"/>
        <end position="425"/>
    </location>
</feature>
<dbReference type="Pfam" id="PF00083">
    <property type="entry name" value="Sugar_tr"/>
    <property type="match status" value="1"/>
</dbReference>
<dbReference type="PANTHER" id="PTHR48022">
    <property type="entry name" value="PLASTIDIC GLUCOSE TRANSPORTER 4"/>
    <property type="match status" value="1"/>
</dbReference>
<dbReference type="Proteomes" id="UP001610444">
    <property type="component" value="Unassembled WGS sequence"/>
</dbReference>
<name>A0ABR4JTW3_9EURO</name>